<dbReference type="InterPro" id="IPR020061">
    <property type="entry name" value="Glu_tRNA_lig_a-bdl"/>
</dbReference>
<dbReference type="GO" id="GO:0005829">
    <property type="term" value="C:cytosol"/>
    <property type="evidence" value="ECO:0007669"/>
    <property type="project" value="TreeGrafter"/>
</dbReference>
<dbReference type="PANTHER" id="PTHR43097:SF5">
    <property type="entry name" value="GLUTAMATE--TRNA LIGASE"/>
    <property type="match status" value="1"/>
</dbReference>
<dbReference type="GO" id="GO:0004818">
    <property type="term" value="F:glutamate-tRNA ligase activity"/>
    <property type="evidence" value="ECO:0007669"/>
    <property type="project" value="TreeGrafter"/>
</dbReference>
<keyword evidence="4 7" id="KW-0067">ATP-binding</keyword>
<keyword evidence="11" id="KW-0687">Ribonucleoprotein</keyword>
<dbReference type="SUPFAM" id="SSF50715">
    <property type="entry name" value="Ribosomal protein L25-like"/>
    <property type="match status" value="1"/>
</dbReference>
<dbReference type="InterPro" id="IPR014729">
    <property type="entry name" value="Rossmann-like_a/b/a_fold"/>
</dbReference>
<organism evidence="11 12">
    <name type="scientific">Tribonema minus</name>
    <dbReference type="NCBI Taxonomy" id="303371"/>
    <lineage>
        <taxon>Eukaryota</taxon>
        <taxon>Sar</taxon>
        <taxon>Stramenopiles</taxon>
        <taxon>Ochrophyta</taxon>
        <taxon>PX clade</taxon>
        <taxon>Xanthophyceae</taxon>
        <taxon>Tribonematales</taxon>
        <taxon>Tribonemataceae</taxon>
        <taxon>Tribonema</taxon>
    </lineage>
</organism>
<name>A0A836CCB4_9STRA</name>
<dbReference type="Gene3D" id="1.10.1160.10">
    <property type="entry name" value="Glutamyl-trna Synthetase, Domain 2"/>
    <property type="match status" value="1"/>
</dbReference>
<feature type="domain" description="Glutamyl/glutaminyl-tRNA synthetase class Ib catalytic" evidence="8">
    <location>
        <begin position="48"/>
        <end position="347"/>
    </location>
</feature>
<dbReference type="GO" id="GO:0017102">
    <property type="term" value="C:methionyl glutamyl tRNA synthetase complex"/>
    <property type="evidence" value="ECO:0007669"/>
    <property type="project" value="TreeGrafter"/>
</dbReference>
<dbReference type="Pfam" id="PF00749">
    <property type="entry name" value="tRNA-synt_1c"/>
    <property type="match status" value="1"/>
</dbReference>
<keyword evidence="3 7" id="KW-0547">Nucleotide-binding</keyword>
<keyword evidence="11" id="KW-0689">Ribosomal protein</keyword>
<dbReference type="Pfam" id="PF20974">
    <property type="entry name" value="tRNA-synt_1c_C2"/>
    <property type="match status" value="1"/>
</dbReference>
<dbReference type="InterPro" id="IPR050132">
    <property type="entry name" value="Gln/Glu-tRNA_Ligase"/>
</dbReference>
<dbReference type="GO" id="GO:0005524">
    <property type="term" value="F:ATP binding"/>
    <property type="evidence" value="ECO:0007669"/>
    <property type="project" value="UniProtKB-KW"/>
</dbReference>
<evidence type="ECO:0000259" key="8">
    <source>
        <dbReference type="Pfam" id="PF00749"/>
    </source>
</evidence>
<dbReference type="Proteomes" id="UP000664859">
    <property type="component" value="Unassembled WGS sequence"/>
</dbReference>
<evidence type="ECO:0000256" key="5">
    <source>
        <dbReference type="ARBA" id="ARBA00022917"/>
    </source>
</evidence>
<keyword evidence="5 7" id="KW-0648">Protein biosynthesis</keyword>
<comment type="caution">
    <text evidence="11">The sequence shown here is derived from an EMBL/GenBank/DDBJ whole genome shotgun (WGS) entry which is preliminary data.</text>
</comment>
<comment type="similarity">
    <text evidence="7">Belongs to the class-I aminoacyl-tRNA synthetase family.</text>
</comment>
<dbReference type="OrthoDB" id="10250478at2759"/>
<evidence type="ECO:0000259" key="10">
    <source>
        <dbReference type="Pfam" id="PF20974"/>
    </source>
</evidence>
<dbReference type="GO" id="GO:0005840">
    <property type="term" value="C:ribosome"/>
    <property type="evidence" value="ECO:0007669"/>
    <property type="project" value="UniProtKB-KW"/>
</dbReference>
<evidence type="ECO:0000256" key="2">
    <source>
        <dbReference type="ARBA" id="ARBA00022598"/>
    </source>
</evidence>
<feature type="domain" description="tRNA synthetases class I (E and Q) anti-codon binding" evidence="10">
    <location>
        <begin position="456"/>
        <end position="527"/>
    </location>
</feature>
<evidence type="ECO:0000256" key="3">
    <source>
        <dbReference type="ARBA" id="ARBA00022741"/>
    </source>
</evidence>
<keyword evidence="12" id="KW-1185">Reference proteome</keyword>
<protein>
    <submittedName>
        <fullName evidence="11">Ribosomal protein L25/Gln-tRNA synthetase</fullName>
    </submittedName>
</protein>
<dbReference type="SUPFAM" id="SSF52374">
    <property type="entry name" value="Nucleotidylyl transferase"/>
    <property type="match status" value="1"/>
</dbReference>
<keyword evidence="1" id="KW-0963">Cytoplasm</keyword>
<keyword evidence="2 7" id="KW-0436">Ligase</keyword>
<evidence type="ECO:0000259" key="9">
    <source>
        <dbReference type="Pfam" id="PF03950"/>
    </source>
</evidence>
<dbReference type="Gene3D" id="3.90.800.10">
    <property type="entry name" value="Glutamyl-tRNA Synthetase, Domain 3"/>
    <property type="match status" value="1"/>
</dbReference>
<evidence type="ECO:0000256" key="4">
    <source>
        <dbReference type="ARBA" id="ARBA00022840"/>
    </source>
</evidence>
<dbReference type="Pfam" id="PF03950">
    <property type="entry name" value="tRNA-synt_1c_C"/>
    <property type="match status" value="1"/>
</dbReference>
<dbReference type="AlphaFoldDB" id="A0A836CCB4"/>
<evidence type="ECO:0000256" key="6">
    <source>
        <dbReference type="ARBA" id="ARBA00023146"/>
    </source>
</evidence>
<accession>A0A836CCB4</accession>
<evidence type="ECO:0000313" key="12">
    <source>
        <dbReference type="Proteomes" id="UP000664859"/>
    </source>
</evidence>
<evidence type="ECO:0000256" key="1">
    <source>
        <dbReference type="ARBA" id="ARBA00022490"/>
    </source>
</evidence>
<dbReference type="Gene3D" id="3.40.50.620">
    <property type="entry name" value="HUPs"/>
    <property type="match status" value="1"/>
</dbReference>
<gene>
    <name evidence="11" type="ORF">JKP88DRAFT_328304</name>
</gene>
<dbReference type="InterPro" id="IPR020058">
    <property type="entry name" value="Glu/Gln-tRNA-synth_Ib_cat-dom"/>
</dbReference>
<dbReference type="PANTHER" id="PTHR43097">
    <property type="entry name" value="GLUTAMINE-TRNA LIGASE"/>
    <property type="match status" value="1"/>
</dbReference>
<keyword evidence="6 7" id="KW-0030">Aminoacyl-tRNA synthetase</keyword>
<dbReference type="InterPro" id="IPR011035">
    <property type="entry name" value="Ribosomal_bL25/Gln-tRNA_synth"/>
</dbReference>
<dbReference type="InterPro" id="IPR049437">
    <property type="entry name" value="tRNA-synt_1c_C2"/>
</dbReference>
<dbReference type="GO" id="GO:0006424">
    <property type="term" value="P:glutamyl-tRNA aminoacylation"/>
    <property type="evidence" value="ECO:0007669"/>
    <property type="project" value="TreeGrafter"/>
</dbReference>
<evidence type="ECO:0000256" key="7">
    <source>
        <dbReference type="RuleBase" id="RU363037"/>
    </source>
</evidence>
<proteinExistence type="inferred from homology"/>
<dbReference type="InterPro" id="IPR020059">
    <property type="entry name" value="Glu/Gln-tRNA-synth_Ib_codon-bd"/>
</dbReference>
<dbReference type="EMBL" id="JAFCMP010000511">
    <property type="protein sequence ID" value="KAG5178931.1"/>
    <property type="molecule type" value="Genomic_DNA"/>
</dbReference>
<feature type="domain" description="Glutamyl/glutaminyl-tRNA synthetase class Ib anti-codon binding" evidence="9">
    <location>
        <begin position="350"/>
        <end position="428"/>
    </location>
</feature>
<sequence length="560" mass="61848">MLRRDSAAAAPSPSPALRETKANTAYPRLRGAAPGRFATVFRAAPSSFLDLCQTKSLINCAYYSDQYEGRLIVRIDDSGDPSLLDAKFDAAILQDLKLLGVTPDAVTRTSDYFVRCEQMAERLIMTGRAYIDLIPDDVASIDGYVPSCRGRPPAESLHLFQLLCVGHPEGKRYCLRARSGLPGAGASEQPHGLGSCSPSVRRQHDPIIYQHGRDEPHYRQAYPTPVFAAPVVDAFEGVTHALLTTDDDDLFYTWVQRALGMLPVVASTFGKVELSESALTQHHMHELVARKAALGWDDPRLPTLRGLVRRGMSMAPLRAHLLSLGASRRATQVKWESLWSANRKFLEPLAPRYMAVRRDGCVCMTVARAPPGVTTLSVPMHPRNEALGTRTLHVGDCVLLDAQDAESIEEGEEVTLLRWTSVLVTCIQRECTRGATQSLSSEYLPIFKFLKRKRAVTWLANRPDLVPLKLVEFGPILTRAIGLEDSAMAAYNRQSVHCVDALGDPELRLLKANDLIQLERLGFFRVDTPYKGPHEPMVLFMVPDGKGKSKHCSSPTSSVL</sequence>
<reference evidence="11" key="1">
    <citation type="submission" date="2021-02" db="EMBL/GenBank/DDBJ databases">
        <title>First Annotated Genome of the Yellow-green Alga Tribonema minus.</title>
        <authorList>
            <person name="Mahan K.M."/>
        </authorList>
    </citation>
    <scope>NUCLEOTIDE SEQUENCE</scope>
    <source>
        <strain evidence="11">UTEX B ZZ1240</strain>
    </source>
</reference>
<evidence type="ECO:0000313" key="11">
    <source>
        <dbReference type="EMBL" id="KAG5178931.1"/>
    </source>
</evidence>